<comment type="caution">
    <text evidence="1">The sequence shown here is derived from an EMBL/GenBank/DDBJ whole genome shotgun (WGS) entry which is preliminary data.</text>
</comment>
<keyword evidence="2" id="KW-1185">Reference proteome</keyword>
<sequence>NNVHRDEYSCLMMDDPMLFKNSIDHEDVQEMNLPSPTQVLQDYDFEVIMDDFLSHFDSSIDAQMPNDEMKKIEESNSLLETNAWMKNRT</sequence>
<dbReference type="Proteomes" id="UP000824469">
    <property type="component" value="Unassembled WGS sequence"/>
</dbReference>
<dbReference type="EMBL" id="JAHRHJ020000009">
    <property type="protein sequence ID" value="KAH9302014.1"/>
    <property type="molecule type" value="Genomic_DNA"/>
</dbReference>
<dbReference type="AlphaFoldDB" id="A0AA38CSB5"/>
<evidence type="ECO:0000313" key="1">
    <source>
        <dbReference type="EMBL" id="KAH9302014.1"/>
    </source>
</evidence>
<protein>
    <submittedName>
        <fullName evidence="1">Uncharacterized protein</fullName>
    </submittedName>
</protein>
<feature type="non-terminal residue" evidence="1">
    <location>
        <position position="1"/>
    </location>
</feature>
<organism evidence="1 2">
    <name type="scientific">Taxus chinensis</name>
    <name type="common">Chinese yew</name>
    <name type="synonym">Taxus wallichiana var. chinensis</name>
    <dbReference type="NCBI Taxonomy" id="29808"/>
    <lineage>
        <taxon>Eukaryota</taxon>
        <taxon>Viridiplantae</taxon>
        <taxon>Streptophyta</taxon>
        <taxon>Embryophyta</taxon>
        <taxon>Tracheophyta</taxon>
        <taxon>Spermatophyta</taxon>
        <taxon>Pinopsida</taxon>
        <taxon>Pinidae</taxon>
        <taxon>Conifers II</taxon>
        <taxon>Cupressales</taxon>
        <taxon>Taxaceae</taxon>
        <taxon>Taxus</taxon>
    </lineage>
</organism>
<accession>A0AA38CSB5</accession>
<proteinExistence type="predicted"/>
<gene>
    <name evidence="1" type="ORF">KI387_013597</name>
</gene>
<reference evidence="1 2" key="1">
    <citation type="journal article" date="2021" name="Nat. Plants">
        <title>The Taxus genome provides insights into paclitaxel biosynthesis.</title>
        <authorList>
            <person name="Xiong X."/>
            <person name="Gou J."/>
            <person name="Liao Q."/>
            <person name="Li Y."/>
            <person name="Zhou Q."/>
            <person name="Bi G."/>
            <person name="Li C."/>
            <person name="Du R."/>
            <person name="Wang X."/>
            <person name="Sun T."/>
            <person name="Guo L."/>
            <person name="Liang H."/>
            <person name="Lu P."/>
            <person name="Wu Y."/>
            <person name="Zhang Z."/>
            <person name="Ro D.K."/>
            <person name="Shang Y."/>
            <person name="Huang S."/>
            <person name="Yan J."/>
        </authorList>
    </citation>
    <scope>NUCLEOTIDE SEQUENCE [LARGE SCALE GENOMIC DNA]</scope>
    <source>
        <strain evidence="1">Ta-2019</strain>
    </source>
</reference>
<name>A0AA38CSB5_TAXCH</name>
<evidence type="ECO:0000313" key="2">
    <source>
        <dbReference type="Proteomes" id="UP000824469"/>
    </source>
</evidence>